<comment type="caution">
    <text evidence="4">The sequence shown here is derived from an EMBL/GenBank/DDBJ whole genome shotgun (WGS) entry which is preliminary data.</text>
</comment>
<protein>
    <submittedName>
        <fullName evidence="4">Siderophore-interacting protein</fullName>
    </submittedName>
</protein>
<keyword evidence="5" id="KW-1185">Reference proteome</keyword>
<feature type="domain" description="FAD-binding FR-type" evidence="3">
    <location>
        <begin position="35"/>
        <end position="157"/>
    </location>
</feature>
<feature type="compositionally biased region" description="Low complexity" evidence="2">
    <location>
        <begin position="10"/>
        <end position="26"/>
    </location>
</feature>
<sequence>MTTDISTSHPAGPAAGAGAPAATPRAAARRVRHELRFRLLRVLRVEQPTPGLRRITLGGEALAGFVSAAHDDHVKLFFPAPGAALPVLPGVGPDGAPTFPDGARPIARDYTPRRFSDTELEIDFVQHGDGPAATWSAQAKVGDALGVGGPRGSFIVPADLDWYLLVGDDTALPAIARRLTELPAGTRAFVLAEIAGPAEEQPLPSAATLSVHWVHRGSAEPGSPEALSQALAALQLPAGDGYAWIAAESDVAKTLRRQLLEARPMDKSAVKAAGYWKRGAVASHETHSD</sequence>
<dbReference type="InterPro" id="IPR007037">
    <property type="entry name" value="SIP_rossman_dom"/>
</dbReference>
<dbReference type="Gene3D" id="3.40.50.80">
    <property type="entry name" value="Nucleotide-binding domain of ferredoxin-NADP reductase (FNR) module"/>
    <property type="match status" value="1"/>
</dbReference>
<evidence type="ECO:0000256" key="2">
    <source>
        <dbReference type="SAM" id="MobiDB-lite"/>
    </source>
</evidence>
<dbReference type="CDD" id="cd06193">
    <property type="entry name" value="siderophore_interacting"/>
    <property type="match status" value="1"/>
</dbReference>
<dbReference type="InterPro" id="IPR017938">
    <property type="entry name" value="Riboflavin_synthase-like_b-brl"/>
</dbReference>
<dbReference type="InterPro" id="IPR039261">
    <property type="entry name" value="FNR_nucleotide-bd"/>
</dbReference>
<dbReference type="PROSITE" id="PS51384">
    <property type="entry name" value="FAD_FR"/>
    <property type="match status" value="1"/>
</dbReference>
<evidence type="ECO:0000313" key="4">
    <source>
        <dbReference type="EMBL" id="MBC9209870.1"/>
    </source>
</evidence>
<dbReference type="Proteomes" id="UP000626026">
    <property type="component" value="Unassembled WGS sequence"/>
</dbReference>
<feature type="region of interest" description="Disordered" evidence="2">
    <location>
        <begin position="1"/>
        <end position="27"/>
    </location>
</feature>
<dbReference type="InterPro" id="IPR017927">
    <property type="entry name" value="FAD-bd_FR_type"/>
</dbReference>
<evidence type="ECO:0000256" key="1">
    <source>
        <dbReference type="ARBA" id="ARBA00035644"/>
    </source>
</evidence>
<dbReference type="RefSeq" id="WP_187786995.1">
    <property type="nucleotide sequence ID" value="NZ_JACTVA010000078.1"/>
</dbReference>
<dbReference type="Pfam" id="PF08021">
    <property type="entry name" value="FAD_binding_9"/>
    <property type="match status" value="1"/>
</dbReference>
<dbReference type="Pfam" id="PF04954">
    <property type="entry name" value="SIP"/>
    <property type="match status" value="1"/>
</dbReference>
<accession>A0ABR7RT88</accession>
<dbReference type="Gene3D" id="2.40.30.10">
    <property type="entry name" value="Translation factors"/>
    <property type="match status" value="1"/>
</dbReference>
<dbReference type="InterPro" id="IPR013113">
    <property type="entry name" value="SIP_FAD-bd"/>
</dbReference>
<comment type="similarity">
    <text evidence="1">Belongs to the SIP oxidoreductase family.</text>
</comment>
<gene>
    <name evidence="4" type="ORF">IBL26_23735</name>
</gene>
<dbReference type="PANTHER" id="PTHR30157">
    <property type="entry name" value="FERRIC REDUCTASE, NADPH-DEPENDENT"/>
    <property type="match status" value="1"/>
</dbReference>
<evidence type="ECO:0000259" key="3">
    <source>
        <dbReference type="PROSITE" id="PS51384"/>
    </source>
</evidence>
<proteinExistence type="inferred from homology"/>
<dbReference type="PANTHER" id="PTHR30157:SF0">
    <property type="entry name" value="NADPH-DEPENDENT FERRIC-CHELATE REDUCTASE"/>
    <property type="match status" value="1"/>
</dbReference>
<dbReference type="SUPFAM" id="SSF63380">
    <property type="entry name" value="Riboflavin synthase domain-like"/>
    <property type="match status" value="1"/>
</dbReference>
<dbReference type="InterPro" id="IPR039374">
    <property type="entry name" value="SIP_fam"/>
</dbReference>
<evidence type="ECO:0000313" key="5">
    <source>
        <dbReference type="Proteomes" id="UP000626026"/>
    </source>
</evidence>
<name>A0ABR7RT88_9PROT</name>
<dbReference type="EMBL" id="JACTVA010000078">
    <property type="protein sequence ID" value="MBC9209870.1"/>
    <property type="molecule type" value="Genomic_DNA"/>
</dbReference>
<reference evidence="4 5" key="1">
    <citation type="journal article" date="2013" name="Int. J. Syst. Evol. Microbiol.">
        <title>Roseomonas aerophila sp. nov., isolated from air.</title>
        <authorList>
            <person name="Kim S.J."/>
            <person name="Weon H.Y."/>
            <person name="Ahn J.H."/>
            <person name="Hong S.B."/>
            <person name="Seok S.J."/>
            <person name="Whang K.S."/>
            <person name="Kwon S.W."/>
        </authorList>
    </citation>
    <scope>NUCLEOTIDE SEQUENCE [LARGE SCALE GENOMIC DNA]</scope>
    <source>
        <strain evidence="4 5">NBRC 108923</strain>
    </source>
</reference>
<organism evidence="4 5">
    <name type="scientific">Teichococcus aerophilus</name>
    <dbReference type="NCBI Taxonomy" id="1224513"/>
    <lineage>
        <taxon>Bacteria</taxon>
        <taxon>Pseudomonadati</taxon>
        <taxon>Pseudomonadota</taxon>
        <taxon>Alphaproteobacteria</taxon>
        <taxon>Acetobacterales</taxon>
        <taxon>Roseomonadaceae</taxon>
        <taxon>Roseomonas</taxon>
    </lineage>
</organism>